<dbReference type="STRING" id="1843580.A7D17_17485"/>
<feature type="transmembrane region" description="Helical" evidence="10">
    <location>
        <begin position="183"/>
        <end position="201"/>
    </location>
</feature>
<dbReference type="OrthoDB" id="9809646at2"/>
<dbReference type="GO" id="GO:0005385">
    <property type="term" value="F:zinc ion transmembrane transporter activity"/>
    <property type="evidence" value="ECO:0007669"/>
    <property type="project" value="TreeGrafter"/>
</dbReference>
<sequence>MGHDHSHAPSDIRHEAPLWWALGLTATFLVAEVIGAFVSNSLALLSDAAHMATDTLGLMIALLAVRLSRRPADARRTYGYVRLEALGALVNGALLFGVGAYILWEAAQRFRTPQEISSNGMLLIAGLGLVINLIAMKLLHAGSGESLNVKGAYLEVWSDMLGSVAVIIGALLIRWTGWQWIDPVLAVLIGLWVLPRTWVLLREAINVLLEGVPKGIDLAQVRQALIGYPGVDDVHDLHVWALASSTPALTAHVVVGESIDRDRLRDALGTLLHDRFDIAHVTLQVESGDCGTPPCGTPLPAHDAMPSGHVQGRSTPQSHAGHAHASPHSDRTHSHGHHAHGHSHAHDGHSH</sequence>
<dbReference type="Proteomes" id="UP000077659">
    <property type="component" value="Unassembled WGS sequence"/>
</dbReference>
<evidence type="ECO:0000256" key="7">
    <source>
        <dbReference type="ARBA" id="ARBA00023065"/>
    </source>
</evidence>
<feature type="compositionally biased region" description="Basic residues" evidence="9">
    <location>
        <begin position="334"/>
        <end position="343"/>
    </location>
</feature>
<dbReference type="PANTHER" id="PTHR11562">
    <property type="entry name" value="CATION EFFLUX PROTEIN/ ZINC TRANSPORTER"/>
    <property type="match status" value="1"/>
</dbReference>
<feature type="transmembrane region" description="Helical" evidence="10">
    <location>
        <begin position="116"/>
        <end position="135"/>
    </location>
</feature>
<organism evidence="14 15">
    <name type="scientific">Xanthomonas floridensis</name>
    <dbReference type="NCBI Taxonomy" id="1843580"/>
    <lineage>
        <taxon>Bacteria</taxon>
        <taxon>Pseudomonadati</taxon>
        <taxon>Pseudomonadota</taxon>
        <taxon>Gammaproteobacteria</taxon>
        <taxon>Lysobacterales</taxon>
        <taxon>Lysobacteraceae</taxon>
        <taxon>Xanthomonas</taxon>
    </lineage>
</organism>
<evidence type="ECO:0000313" key="16">
    <source>
        <dbReference type="Proteomes" id="UP001303614"/>
    </source>
</evidence>
<keyword evidence="5" id="KW-0864">Zinc transport</keyword>
<evidence type="ECO:0000256" key="5">
    <source>
        <dbReference type="ARBA" id="ARBA00022906"/>
    </source>
</evidence>
<protein>
    <submittedName>
        <fullName evidence="14">Cation diffusion facilitator family transporter</fullName>
    </submittedName>
</protein>
<evidence type="ECO:0000259" key="12">
    <source>
        <dbReference type="Pfam" id="PF16916"/>
    </source>
</evidence>
<dbReference type="NCBIfam" id="TIGR01297">
    <property type="entry name" value="CDF"/>
    <property type="match status" value="1"/>
</dbReference>
<evidence type="ECO:0000256" key="2">
    <source>
        <dbReference type="ARBA" id="ARBA00008873"/>
    </source>
</evidence>
<evidence type="ECO:0000256" key="9">
    <source>
        <dbReference type="SAM" id="MobiDB-lite"/>
    </source>
</evidence>
<dbReference type="PANTHER" id="PTHR11562:SF17">
    <property type="entry name" value="RE54080P-RELATED"/>
    <property type="match status" value="1"/>
</dbReference>
<comment type="caution">
    <text evidence="14">The sequence shown here is derived from an EMBL/GenBank/DDBJ whole genome shotgun (WGS) entry which is preliminary data.</text>
</comment>
<dbReference type="InterPro" id="IPR027469">
    <property type="entry name" value="Cation_efflux_TMD_sf"/>
</dbReference>
<dbReference type="InterPro" id="IPR002524">
    <property type="entry name" value="Cation_efflux"/>
</dbReference>
<name>A0A1A9MAQ0_9XANT</name>
<accession>A0A1A9MAQ0</accession>
<keyword evidence="5" id="KW-0862">Zinc</keyword>
<evidence type="ECO:0000256" key="3">
    <source>
        <dbReference type="ARBA" id="ARBA00022448"/>
    </source>
</evidence>
<feature type="transmembrane region" description="Helical" evidence="10">
    <location>
        <begin position="85"/>
        <end position="104"/>
    </location>
</feature>
<keyword evidence="8 10" id="KW-0472">Membrane</keyword>
<proteinExistence type="inferred from homology"/>
<dbReference type="Pfam" id="PF16916">
    <property type="entry name" value="ZT_dimer"/>
    <property type="match status" value="1"/>
</dbReference>
<feature type="transmembrane region" description="Helical" evidence="10">
    <location>
        <begin position="156"/>
        <end position="177"/>
    </location>
</feature>
<evidence type="ECO:0000313" key="13">
    <source>
        <dbReference type="EMBL" id="MEA5125340.1"/>
    </source>
</evidence>
<keyword evidence="7" id="KW-0406">Ion transport</keyword>
<comment type="subcellular location">
    <subcellularLocation>
        <location evidence="1">Membrane</location>
        <topology evidence="1">Multi-pass membrane protein</topology>
    </subcellularLocation>
</comment>
<feature type="region of interest" description="Disordered" evidence="9">
    <location>
        <begin position="293"/>
        <end position="351"/>
    </location>
</feature>
<evidence type="ECO:0000256" key="4">
    <source>
        <dbReference type="ARBA" id="ARBA00022692"/>
    </source>
</evidence>
<dbReference type="InterPro" id="IPR050681">
    <property type="entry name" value="CDF/SLC30A"/>
</dbReference>
<keyword evidence="16" id="KW-1185">Reference proteome</keyword>
<dbReference type="InterPro" id="IPR027470">
    <property type="entry name" value="Cation_efflux_CTD"/>
</dbReference>
<evidence type="ECO:0000256" key="10">
    <source>
        <dbReference type="SAM" id="Phobius"/>
    </source>
</evidence>
<dbReference type="RefSeq" id="WP_064509105.1">
    <property type="nucleotide sequence ID" value="NZ_JAYFSN010000020.1"/>
</dbReference>
<dbReference type="InterPro" id="IPR036837">
    <property type="entry name" value="Cation_efflux_CTD_sf"/>
</dbReference>
<dbReference type="Gene3D" id="1.20.1510.10">
    <property type="entry name" value="Cation efflux protein transmembrane domain"/>
    <property type="match status" value="1"/>
</dbReference>
<gene>
    <name evidence="14" type="ORF">A7D17_17485</name>
    <name evidence="13" type="ORF">VB146_16075</name>
</gene>
<evidence type="ECO:0000313" key="15">
    <source>
        <dbReference type="Proteomes" id="UP000077659"/>
    </source>
</evidence>
<keyword evidence="3" id="KW-0813">Transport</keyword>
<evidence type="ECO:0000256" key="8">
    <source>
        <dbReference type="ARBA" id="ARBA00023136"/>
    </source>
</evidence>
<dbReference type="Pfam" id="PF01545">
    <property type="entry name" value="Cation_efflux"/>
    <property type="match status" value="1"/>
</dbReference>
<evidence type="ECO:0000256" key="6">
    <source>
        <dbReference type="ARBA" id="ARBA00022989"/>
    </source>
</evidence>
<keyword evidence="4 10" id="KW-0812">Transmembrane</keyword>
<reference evidence="14 15" key="1">
    <citation type="submission" date="2016-05" db="EMBL/GenBank/DDBJ databases">
        <title>Pathogenic, phenotypic and molecular characterisation of Xanthomonas nasturtii sp. nov. and Xanthomonas floridensis sp. nov., new species of Xanthomonas associated with watercress production in Florida.</title>
        <authorList>
            <person name="Vicente J.G."/>
            <person name="Rothwell S."/>
            <person name="Holub E.B."/>
            <person name="Studholme D.J."/>
        </authorList>
    </citation>
    <scope>NUCLEOTIDE SEQUENCE [LARGE SCALE GENOMIC DNA]</scope>
    <source>
        <strain evidence="14 15">WHRI 8848</strain>
    </source>
</reference>
<evidence type="ECO:0000313" key="14">
    <source>
        <dbReference type="EMBL" id="OAG67375.1"/>
    </source>
</evidence>
<comment type="similarity">
    <text evidence="2">Belongs to the cation diffusion facilitator (CDF) transporter (TC 2.A.4) family. SLC30A subfamily.</text>
</comment>
<dbReference type="InterPro" id="IPR058533">
    <property type="entry name" value="Cation_efflux_TM"/>
</dbReference>
<evidence type="ECO:0000259" key="11">
    <source>
        <dbReference type="Pfam" id="PF01545"/>
    </source>
</evidence>
<dbReference type="EMBL" id="LXNG01000017">
    <property type="protein sequence ID" value="OAG67375.1"/>
    <property type="molecule type" value="Genomic_DNA"/>
</dbReference>
<feature type="domain" description="Cation efflux protein cytoplasmic" evidence="12">
    <location>
        <begin position="213"/>
        <end position="287"/>
    </location>
</feature>
<dbReference type="EMBL" id="JAYFSO010000021">
    <property type="protein sequence ID" value="MEA5125340.1"/>
    <property type="molecule type" value="Genomic_DNA"/>
</dbReference>
<feature type="transmembrane region" description="Helical" evidence="10">
    <location>
        <begin position="18"/>
        <end position="38"/>
    </location>
</feature>
<dbReference type="Proteomes" id="UP001303614">
    <property type="component" value="Unassembled WGS sequence"/>
</dbReference>
<dbReference type="AlphaFoldDB" id="A0A1A9MAQ0"/>
<reference evidence="13 16" key="2">
    <citation type="submission" date="2023-12" db="EMBL/GenBank/DDBJ databases">
        <title>Genome sequencing of Xanthomonas floridensis.</title>
        <authorList>
            <person name="Greer S."/>
            <person name="Harrison J."/>
            <person name="Grant M."/>
            <person name="Vicente J."/>
            <person name="Studholme D."/>
        </authorList>
    </citation>
    <scope>NUCLEOTIDE SEQUENCE [LARGE SCALE GENOMIC DNA]</scope>
    <source>
        <strain evidence="13 16">WHRI 8848</strain>
    </source>
</reference>
<evidence type="ECO:0000256" key="1">
    <source>
        <dbReference type="ARBA" id="ARBA00004141"/>
    </source>
</evidence>
<dbReference type="GO" id="GO:0005886">
    <property type="term" value="C:plasma membrane"/>
    <property type="evidence" value="ECO:0007669"/>
    <property type="project" value="TreeGrafter"/>
</dbReference>
<feature type="domain" description="Cation efflux protein transmembrane" evidence="11">
    <location>
        <begin position="19"/>
        <end position="209"/>
    </location>
</feature>
<keyword evidence="6 10" id="KW-1133">Transmembrane helix</keyword>
<feature type="transmembrane region" description="Helical" evidence="10">
    <location>
        <begin position="44"/>
        <end position="65"/>
    </location>
</feature>
<dbReference type="SUPFAM" id="SSF161111">
    <property type="entry name" value="Cation efflux protein transmembrane domain-like"/>
    <property type="match status" value="1"/>
</dbReference>
<dbReference type="SUPFAM" id="SSF160240">
    <property type="entry name" value="Cation efflux protein cytoplasmic domain-like"/>
    <property type="match status" value="1"/>
</dbReference>